<accession>A0ABR8SQW4</accession>
<keyword evidence="2" id="KW-1185">Reference proteome</keyword>
<name>A0ABR8SQW4_9BACL</name>
<dbReference type="RefSeq" id="WP_191755076.1">
    <property type="nucleotide sequence ID" value="NZ_JACSQM010000010.1"/>
</dbReference>
<sequence>MPLSKDNVEYIIRDVKLEDAEVLLDIEKSVISEGRYFIVVSEEVEEKPLQEEKERLQRSLLLFR</sequence>
<dbReference type="EMBL" id="JACSQM010000010">
    <property type="protein sequence ID" value="MBD7965846.1"/>
    <property type="molecule type" value="Genomic_DNA"/>
</dbReference>
<proteinExistence type="predicted"/>
<reference evidence="1 2" key="1">
    <citation type="submission" date="2020-08" db="EMBL/GenBank/DDBJ databases">
        <title>A Genomic Blueprint of the Chicken Gut Microbiome.</title>
        <authorList>
            <person name="Gilroy R."/>
            <person name="Ravi A."/>
            <person name="Getino M."/>
            <person name="Pursley I."/>
            <person name="Horton D.L."/>
            <person name="Alikhan N.-F."/>
            <person name="Baker D."/>
            <person name="Gharbi K."/>
            <person name="Hall N."/>
            <person name="Watson M."/>
            <person name="Adriaenssens E.M."/>
            <person name="Foster-Nyarko E."/>
            <person name="Jarju S."/>
            <person name="Secka A."/>
            <person name="Antonio M."/>
            <person name="Oren A."/>
            <person name="Chaudhuri R."/>
            <person name="La Ragione R.M."/>
            <person name="Hildebrand F."/>
            <person name="Pallen M.J."/>
        </authorList>
    </citation>
    <scope>NUCLEOTIDE SEQUENCE [LARGE SCALE GENOMIC DNA]</scope>
    <source>
        <strain evidence="1 2">Sa2CUA10</strain>
    </source>
</reference>
<dbReference type="Proteomes" id="UP000603641">
    <property type="component" value="Unassembled WGS sequence"/>
</dbReference>
<evidence type="ECO:0000313" key="2">
    <source>
        <dbReference type="Proteomes" id="UP000603641"/>
    </source>
</evidence>
<comment type="caution">
    <text evidence="1">The sequence shown here is derived from an EMBL/GenBank/DDBJ whole genome shotgun (WGS) entry which is preliminary data.</text>
</comment>
<protein>
    <recommendedName>
        <fullName evidence="3">N-acetyltransferase domain-containing protein</fullName>
    </recommendedName>
</protein>
<evidence type="ECO:0000313" key="1">
    <source>
        <dbReference type="EMBL" id="MBD7965846.1"/>
    </source>
</evidence>
<organism evidence="1 2">
    <name type="scientific">Fictibacillus norfolkensis</name>
    <dbReference type="NCBI Taxonomy" id="2762233"/>
    <lineage>
        <taxon>Bacteria</taxon>
        <taxon>Bacillati</taxon>
        <taxon>Bacillota</taxon>
        <taxon>Bacilli</taxon>
        <taxon>Bacillales</taxon>
        <taxon>Fictibacillaceae</taxon>
        <taxon>Fictibacillus</taxon>
    </lineage>
</organism>
<gene>
    <name evidence="1" type="ORF">H9648_17425</name>
</gene>
<evidence type="ECO:0008006" key="3">
    <source>
        <dbReference type="Google" id="ProtNLM"/>
    </source>
</evidence>